<evidence type="ECO:0000313" key="20">
    <source>
        <dbReference type="EMBL" id="CAA9277642.1"/>
    </source>
</evidence>
<dbReference type="InterPro" id="IPR005121">
    <property type="entry name" value="Fdx_antiC-bd"/>
</dbReference>
<evidence type="ECO:0000256" key="16">
    <source>
        <dbReference type="ARBA" id="ARBA00023146"/>
    </source>
</evidence>
<keyword evidence="16 20" id="KW-0030">Aminoacyl-tRNA synthetase</keyword>
<evidence type="ECO:0000256" key="7">
    <source>
        <dbReference type="ARBA" id="ARBA00022490"/>
    </source>
</evidence>
<evidence type="ECO:0000256" key="3">
    <source>
        <dbReference type="ARBA" id="ARBA00008653"/>
    </source>
</evidence>
<keyword evidence="8" id="KW-0820">tRNA-binding</keyword>
<dbReference type="GO" id="GO:0005524">
    <property type="term" value="F:ATP binding"/>
    <property type="evidence" value="ECO:0007669"/>
    <property type="project" value="UniProtKB-KW"/>
</dbReference>
<gene>
    <name evidence="20" type="ORF">AVDCRST_MAG63-3331</name>
</gene>
<dbReference type="GO" id="GO:0046872">
    <property type="term" value="F:metal ion binding"/>
    <property type="evidence" value="ECO:0007669"/>
    <property type="project" value="UniProtKB-KW"/>
</dbReference>
<keyword evidence="14" id="KW-0694">RNA-binding</keyword>
<evidence type="ECO:0000256" key="10">
    <source>
        <dbReference type="ARBA" id="ARBA00022723"/>
    </source>
</evidence>
<evidence type="ECO:0000256" key="8">
    <source>
        <dbReference type="ARBA" id="ARBA00022555"/>
    </source>
</evidence>
<proteinExistence type="inferred from homology"/>
<evidence type="ECO:0000259" key="19">
    <source>
        <dbReference type="PROSITE" id="PS51447"/>
    </source>
</evidence>
<dbReference type="GO" id="GO:0004826">
    <property type="term" value="F:phenylalanine-tRNA ligase activity"/>
    <property type="evidence" value="ECO:0007669"/>
    <property type="project" value="UniProtKB-EC"/>
</dbReference>
<evidence type="ECO:0000256" key="18">
    <source>
        <dbReference type="ARBA" id="ARBA00049255"/>
    </source>
</evidence>
<dbReference type="SMART" id="SM00896">
    <property type="entry name" value="FDX-ACB"/>
    <property type="match status" value="1"/>
</dbReference>
<dbReference type="Gene3D" id="3.30.70.380">
    <property type="entry name" value="Ferrodoxin-fold anticodon-binding domain"/>
    <property type="match status" value="1"/>
</dbReference>
<evidence type="ECO:0000256" key="9">
    <source>
        <dbReference type="ARBA" id="ARBA00022598"/>
    </source>
</evidence>
<evidence type="ECO:0000256" key="14">
    <source>
        <dbReference type="ARBA" id="ARBA00022884"/>
    </source>
</evidence>
<evidence type="ECO:0000256" key="11">
    <source>
        <dbReference type="ARBA" id="ARBA00022741"/>
    </source>
</evidence>
<dbReference type="GO" id="GO:0005737">
    <property type="term" value="C:cytoplasm"/>
    <property type="evidence" value="ECO:0007669"/>
    <property type="project" value="UniProtKB-SubCell"/>
</dbReference>
<evidence type="ECO:0000256" key="12">
    <source>
        <dbReference type="ARBA" id="ARBA00022840"/>
    </source>
</evidence>
<dbReference type="GO" id="GO:0006412">
    <property type="term" value="P:translation"/>
    <property type="evidence" value="ECO:0007669"/>
    <property type="project" value="UniProtKB-KW"/>
</dbReference>
<dbReference type="SUPFAM" id="SSF54991">
    <property type="entry name" value="Anticodon-binding domain of PheRS"/>
    <property type="match status" value="1"/>
</dbReference>
<comment type="cofactor">
    <cofactor evidence="1">
        <name>Mg(2+)</name>
        <dbReference type="ChEBI" id="CHEBI:18420"/>
    </cofactor>
</comment>
<organism evidence="20">
    <name type="scientific">uncultured Armatimonadetes bacterium</name>
    <dbReference type="NCBI Taxonomy" id="157466"/>
    <lineage>
        <taxon>Bacteria</taxon>
        <taxon>Bacillati</taxon>
        <taxon>Armatimonadota</taxon>
        <taxon>environmental samples</taxon>
    </lineage>
</organism>
<keyword evidence="12" id="KW-0067">ATP-binding</keyword>
<evidence type="ECO:0000256" key="15">
    <source>
        <dbReference type="ARBA" id="ARBA00022917"/>
    </source>
</evidence>
<sequence>MTANDLPRRTYVFDLDADALQRRGGGSPRVRYAPLPKYPAVTRDLAPVVPTSLPYADVEGAARRAAGPLLEFLRLTDVYEGANLGEGRRSLTLRLTFRAPNRTLKDAEVEAALADVRAALAGLGADLRA</sequence>
<comment type="catalytic activity">
    <reaction evidence="18">
        <text>tRNA(Phe) + L-phenylalanine + ATP = L-phenylalanyl-tRNA(Phe) + AMP + diphosphate + H(+)</text>
        <dbReference type="Rhea" id="RHEA:19413"/>
        <dbReference type="Rhea" id="RHEA-COMP:9668"/>
        <dbReference type="Rhea" id="RHEA-COMP:9699"/>
        <dbReference type="ChEBI" id="CHEBI:15378"/>
        <dbReference type="ChEBI" id="CHEBI:30616"/>
        <dbReference type="ChEBI" id="CHEBI:33019"/>
        <dbReference type="ChEBI" id="CHEBI:58095"/>
        <dbReference type="ChEBI" id="CHEBI:78442"/>
        <dbReference type="ChEBI" id="CHEBI:78531"/>
        <dbReference type="ChEBI" id="CHEBI:456215"/>
        <dbReference type="EC" id="6.1.1.20"/>
    </reaction>
</comment>
<feature type="domain" description="FDX-ACB" evidence="19">
    <location>
        <begin position="36"/>
        <end position="128"/>
    </location>
</feature>
<accession>A0A6J4JFL1</accession>
<comment type="subunit">
    <text evidence="4">Tetramer of two alpha and two beta subunits.</text>
</comment>
<dbReference type="EC" id="6.1.1.20" evidence="5"/>
<evidence type="ECO:0000256" key="17">
    <source>
        <dbReference type="ARBA" id="ARBA00033189"/>
    </source>
</evidence>
<evidence type="ECO:0000256" key="2">
    <source>
        <dbReference type="ARBA" id="ARBA00004496"/>
    </source>
</evidence>
<evidence type="ECO:0000256" key="5">
    <source>
        <dbReference type="ARBA" id="ARBA00012814"/>
    </source>
</evidence>
<protein>
    <recommendedName>
        <fullName evidence="6">Phenylalanine--tRNA ligase beta subunit</fullName>
        <ecNumber evidence="5">6.1.1.20</ecNumber>
    </recommendedName>
    <alternativeName>
        <fullName evidence="17">Phenylalanyl-tRNA synthetase beta subunit</fullName>
    </alternativeName>
</protein>
<evidence type="ECO:0000256" key="4">
    <source>
        <dbReference type="ARBA" id="ARBA00011209"/>
    </source>
</evidence>
<evidence type="ECO:0000256" key="13">
    <source>
        <dbReference type="ARBA" id="ARBA00022842"/>
    </source>
</evidence>
<comment type="similarity">
    <text evidence="3">Belongs to the phenylalanyl-tRNA synthetase beta subunit family. Type 1 subfamily.</text>
</comment>
<name>A0A6J4JFL1_9BACT</name>
<evidence type="ECO:0000256" key="6">
    <source>
        <dbReference type="ARBA" id="ARBA00017032"/>
    </source>
</evidence>
<dbReference type="GO" id="GO:0000049">
    <property type="term" value="F:tRNA binding"/>
    <property type="evidence" value="ECO:0007669"/>
    <property type="project" value="UniProtKB-KW"/>
</dbReference>
<dbReference type="AlphaFoldDB" id="A0A6J4JFL1"/>
<evidence type="ECO:0000256" key="1">
    <source>
        <dbReference type="ARBA" id="ARBA00001946"/>
    </source>
</evidence>
<keyword evidence="11" id="KW-0547">Nucleotide-binding</keyword>
<reference evidence="20" key="1">
    <citation type="submission" date="2020-02" db="EMBL/GenBank/DDBJ databases">
        <authorList>
            <person name="Meier V. D."/>
        </authorList>
    </citation>
    <scope>NUCLEOTIDE SEQUENCE</scope>
    <source>
        <strain evidence="20">AVDCRST_MAG63</strain>
    </source>
</reference>
<keyword evidence="10" id="KW-0479">Metal-binding</keyword>
<dbReference type="Pfam" id="PF03147">
    <property type="entry name" value="FDX-ACB"/>
    <property type="match status" value="1"/>
</dbReference>
<keyword evidence="15" id="KW-0648">Protein biosynthesis</keyword>
<dbReference type="EMBL" id="CADCTO010000440">
    <property type="protein sequence ID" value="CAA9277642.1"/>
    <property type="molecule type" value="Genomic_DNA"/>
</dbReference>
<comment type="subcellular location">
    <subcellularLocation>
        <location evidence="2">Cytoplasm</location>
    </subcellularLocation>
</comment>
<keyword evidence="7" id="KW-0963">Cytoplasm</keyword>
<dbReference type="FunFam" id="3.30.70.380:FF:000001">
    <property type="entry name" value="Phenylalanine--tRNA ligase beta subunit"/>
    <property type="match status" value="1"/>
</dbReference>
<dbReference type="PROSITE" id="PS51447">
    <property type="entry name" value="FDX_ACB"/>
    <property type="match status" value="1"/>
</dbReference>
<dbReference type="InterPro" id="IPR036690">
    <property type="entry name" value="Fdx_antiC-bd_sf"/>
</dbReference>
<keyword evidence="9 20" id="KW-0436">Ligase</keyword>
<keyword evidence="13" id="KW-0460">Magnesium</keyword>